<dbReference type="HOGENOM" id="CLU_087284_1_1_9"/>
<dbReference type="GO" id="GO:0043805">
    <property type="term" value="F:indolepyruvate ferredoxin oxidoreductase activity"/>
    <property type="evidence" value="ECO:0007669"/>
    <property type="project" value="UniProtKB-EC"/>
</dbReference>
<dbReference type="Pfam" id="PF01558">
    <property type="entry name" value="POR"/>
    <property type="match status" value="1"/>
</dbReference>
<dbReference type="PATRIC" id="fig|213810.4.peg.540"/>
<name>D4LB55_RUMC1</name>
<sequence length="193" mass="20000">MTSTSCLLCGVGGQGTVLASKLLAYAYMQQGKSVRTAETIGMAQRGGCVVSHVRAGAEIHSPLIPKGKADVMIAFEPAEAVRCLPFLKQGGTVVVNQKAVKPVTASLSGLAYTGAEMLEYLQSAGIRTILIDGDAVCAACQSPKVLNIALLAAAANTDALGISVAQLKDAVQKLVPEKFHALNLGAIEYVCNR</sequence>
<accession>D4LB55</accession>
<feature type="domain" description="Pyruvate/ketoisovalerate oxidoreductase catalytic" evidence="2">
    <location>
        <begin position="12"/>
        <end position="188"/>
    </location>
</feature>
<dbReference type="AlphaFoldDB" id="D4LB55"/>
<dbReference type="STRING" id="213810.RUM_06360"/>
<keyword evidence="1 3" id="KW-0560">Oxidoreductase</keyword>
<dbReference type="InterPro" id="IPR002869">
    <property type="entry name" value="Pyrv_flavodox_OxRed_cen"/>
</dbReference>
<dbReference type="SUPFAM" id="SSF53323">
    <property type="entry name" value="Pyruvate-ferredoxin oxidoreductase, PFOR, domain III"/>
    <property type="match status" value="1"/>
</dbReference>
<organism evidence="3 4">
    <name type="scientific">Ruminococcus champanellensis (strain DSM 18848 / JCM 17042 / KCTC 15320 / 18P13)</name>
    <dbReference type="NCBI Taxonomy" id="213810"/>
    <lineage>
        <taxon>Bacteria</taxon>
        <taxon>Bacillati</taxon>
        <taxon>Bacillota</taxon>
        <taxon>Clostridia</taxon>
        <taxon>Eubacteriales</taxon>
        <taxon>Oscillospiraceae</taxon>
        <taxon>Ruminococcus</taxon>
    </lineage>
</organism>
<keyword evidence="3" id="KW-0670">Pyruvate</keyword>
<dbReference type="GeneID" id="83155444"/>
<evidence type="ECO:0000313" key="3">
    <source>
        <dbReference type="EMBL" id="CBL16850.1"/>
    </source>
</evidence>
<dbReference type="KEGG" id="rch:RUM_06360"/>
<reference evidence="3" key="2">
    <citation type="submission" date="2010-03" db="EMBL/GenBank/DDBJ databases">
        <authorList>
            <person name="Pajon A."/>
        </authorList>
    </citation>
    <scope>NUCLEOTIDE SEQUENCE</scope>
    <source>
        <strain evidence="3">Type strain: 18P13</strain>
    </source>
</reference>
<reference evidence="3" key="1">
    <citation type="submission" date="2010-03" db="EMBL/GenBank/DDBJ databases">
        <title>The genome sequence of Ruminococcus sp. 18P13.</title>
        <authorList>
            <consortium name="metaHIT consortium -- http://www.metahit.eu/"/>
            <person name="Pajon A."/>
            <person name="Turner K."/>
            <person name="Parkhill J."/>
            <person name="Bernalier A."/>
        </authorList>
    </citation>
    <scope>NUCLEOTIDE SEQUENCE [LARGE SCALE GENOMIC DNA]</scope>
    <source>
        <strain evidence="3">Type strain: 18P13</strain>
    </source>
</reference>
<dbReference type="Proteomes" id="UP000007054">
    <property type="component" value="Chromosome"/>
</dbReference>
<evidence type="ECO:0000256" key="1">
    <source>
        <dbReference type="ARBA" id="ARBA00023002"/>
    </source>
</evidence>
<evidence type="ECO:0000313" key="4">
    <source>
        <dbReference type="Proteomes" id="UP000007054"/>
    </source>
</evidence>
<dbReference type="BioCyc" id="RCHA213810:RUM_RS03065-MONOMER"/>
<keyword evidence="4" id="KW-1185">Reference proteome</keyword>
<gene>
    <name evidence="3" type="ordered locus">RUM_06360</name>
</gene>
<dbReference type="PANTHER" id="PTHR43854">
    <property type="entry name" value="INDOLEPYRUVATE OXIDOREDUCTASE SUBUNIT IORB"/>
    <property type="match status" value="1"/>
</dbReference>
<dbReference type="OrthoDB" id="9789125at2"/>
<dbReference type="InterPro" id="IPR052198">
    <property type="entry name" value="IorB_Oxidoreductase"/>
</dbReference>
<protein>
    <submittedName>
        <fullName evidence="3">Pyruvate:ferredoxin oxidoreductase and related 2-oxoacid:ferredoxin oxidoreductases, gamma subunit</fullName>
        <ecNumber evidence="3">1.2.7.8</ecNumber>
    </submittedName>
</protein>
<dbReference type="EMBL" id="FP929052">
    <property type="protein sequence ID" value="CBL16850.1"/>
    <property type="molecule type" value="Genomic_DNA"/>
</dbReference>
<dbReference type="Gene3D" id="3.40.920.10">
    <property type="entry name" value="Pyruvate-ferredoxin oxidoreductase, PFOR, domain III"/>
    <property type="match status" value="1"/>
</dbReference>
<dbReference type="PANTHER" id="PTHR43854:SF1">
    <property type="entry name" value="INDOLEPYRUVATE OXIDOREDUCTASE SUBUNIT IORB"/>
    <property type="match status" value="1"/>
</dbReference>
<dbReference type="EC" id="1.2.7.8" evidence="3"/>
<evidence type="ECO:0000259" key="2">
    <source>
        <dbReference type="Pfam" id="PF01558"/>
    </source>
</evidence>
<dbReference type="RefSeq" id="WP_015557757.1">
    <property type="nucleotide sequence ID" value="NC_021039.1"/>
</dbReference>
<proteinExistence type="predicted"/>
<dbReference type="InterPro" id="IPR019752">
    <property type="entry name" value="Pyrv/ketoisovalerate_OxRed_cat"/>
</dbReference>